<keyword evidence="1" id="KW-1133">Transmembrane helix</keyword>
<feature type="transmembrane region" description="Helical" evidence="1">
    <location>
        <begin position="331"/>
        <end position="352"/>
    </location>
</feature>
<evidence type="ECO:0000259" key="2">
    <source>
        <dbReference type="Pfam" id="PF02308"/>
    </source>
</evidence>
<dbReference type="Pfam" id="PF13194">
    <property type="entry name" value="DUF4010"/>
    <property type="match status" value="1"/>
</dbReference>
<protein>
    <submittedName>
        <fullName evidence="4">MgtC/SapB family protein</fullName>
    </submittedName>
</protein>
<dbReference type="PANTHER" id="PTHR39084">
    <property type="entry name" value="MEMBRANE PROTEIN-RELATED"/>
    <property type="match status" value="1"/>
</dbReference>
<feature type="transmembrane region" description="Helical" evidence="1">
    <location>
        <begin position="177"/>
        <end position="195"/>
    </location>
</feature>
<evidence type="ECO:0000259" key="3">
    <source>
        <dbReference type="Pfam" id="PF13194"/>
    </source>
</evidence>
<feature type="transmembrane region" description="Helical" evidence="1">
    <location>
        <begin position="6"/>
        <end position="24"/>
    </location>
</feature>
<dbReference type="PANTHER" id="PTHR39084:SF1">
    <property type="entry name" value="DUF4010 DOMAIN-CONTAINING PROTEIN"/>
    <property type="match status" value="1"/>
</dbReference>
<feature type="transmembrane region" description="Helical" evidence="1">
    <location>
        <begin position="60"/>
        <end position="77"/>
    </location>
</feature>
<feature type="transmembrane region" description="Helical" evidence="1">
    <location>
        <begin position="114"/>
        <end position="132"/>
    </location>
</feature>
<proteinExistence type="predicted"/>
<sequence>MTDTILRLAVALAIGLLVGLERGWRERDQPEGSRTAGLRTFGIFGLLGGIFAAISAAMDAPIVLAAAYLGFALLFGAFQYHEATHEDTFSATGLMAGLGVFGLGALAVVGDYQVAAAAGAALTAVLASREWLHAVLRKLSWVELRSAVVLAVMTVIVLPMLPNRTIDPWGGLNPWEIWFFTVLIATISFAGYIAVQMLGPRRGLLLSGLAGAVVSSTAVTVALARMARANPYPRRLAGTAALAATVSLLRVSIIVGFLAPQIAVQILPGTLAAALVMALLGGLALSQDGTSSVEQGDIRNPFELRALLAFAGFFALVSMANAAVVDWFGEISLLATSALSGMFDVDVAVLGAVRLNGGPIGTDLIATAILIALSSNAFGRLFLAAMAGPRKFWVPLAGATLVALIAGGLVYYVMLRV</sequence>
<feature type="transmembrane region" description="Helical" evidence="1">
    <location>
        <begin position="392"/>
        <end position="414"/>
    </location>
</feature>
<feature type="transmembrane region" description="Helical" evidence="1">
    <location>
        <begin position="144"/>
        <end position="162"/>
    </location>
</feature>
<reference evidence="4 5" key="1">
    <citation type="submission" date="2022-10" db="EMBL/GenBank/DDBJ databases">
        <title>Sinirhodobacter sp. nov., isolated from ocean surface sediments.</title>
        <authorList>
            <person name="He W."/>
            <person name="Wang L."/>
            <person name="Zhang D.-F."/>
        </authorList>
    </citation>
    <scope>NUCLEOTIDE SEQUENCE [LARGE SCALE GENOMIC DNA]</scope>
    <source>
        <strain evidence="4 5">WL0115</strain>
    </source>
</reference>
<evidence type="ECO:0000313" key="4">
    <source>
        <dbReference type="EMBL" id="MCV2877850.1"/>
    </source>
</evidence>
<evidence type="ECO:0000313" key="5">
    <source>
        <dbReference type="Proteomes" id="UP001526166"/>
    </source>
</evidence>
<dbReference type="InterPro" id="IPR049177">
    <property type="entry name" value="MgtC_SapB_SrpB_YhiD_N"/>
</dbReference>
<feature type="transmembrane region" description="Helical" evidence="1">
    <location>
        <begin position="89"/>
        <end position="108"/>
    </location>
</feature>
<accession>A0ABT2ZVS3</accession>
<feature type="transmembrane region" description="Helical" evidence="1">
    <location>
        <begin position="306"/>
        <end position="324"/>
    </location>
</feature>
<dbReference type="EMBL" id="JAOWKW010000002">
    <property type="protein sequence ID" value="MCV2877850.1"/>
    <property type="molecule type" value="Genomic_DNA"/>
</dbReference>
<keyword evidence="1" id="KW-0812">Transmembrane</keyword>
<comment type="caution">
    <text evidence="4">The sequence shown here is derived from an EMBL/GenBank/DDBJ whole genome shotgun (WGS) entry which is preliminary data.</text>
</comment>
<feature type="domain" description="MgtC/SapB/SrpB/YhiD N-terminal" evidence="2">
    <location>
        <begin position="8"/>
        <end position="134"/>
    </location>
</feature>
<keyword evidence="1" id="KW-0472">Membrane</keyword>
<organism evidence="4 5">
    <name type="scientific">Sedimentimonas flavescens</name>
    <dbReference type="NCBI Taxonomy" id="2851012"/>
    <lineage>
        <taxon>Bacteria</taxon>
        <taxon>Pseudomonadati</taxon>
        <taxon>Pseudomonadota</taxon>
        <taxon>Alphaproteobacteria</taxon>
        <taxon>Rhodobacterales</taxon>
        <taxon>Rhodobacter group</taxon>
        <taxon>Sedimentimonas</taxon>
    </lineage>
</organism>
<dbReference type="RefSeq" id="WP_263847094.1">
    <property type="nucleotide sequence ID" value="NZ_JAOWKW010000002.1"/>
</dbReference>
<evidence type="ECO:0000256" key="1">
    <source>
        <dbReference type="SAM" id="Phobius"/>
    </source>
</evidence>
<dbReference type="Proteomes" id="UP001526166">
    <property type="component" value="Unassembled WGS sequence"/>
</dbReference>
<keyword evidence="5" id="KW-1185">Reference proteome</keyword>
<dbReference type="Pfam" id="PF02308">
    <property type="entry name" value="MgtC"/>
    <property type="match status" value="1"/>
</dbReference>
<feature type="transmembrane region" description="Helical" evidence="1">
    <location>
        <begin position="364"/>
        <end position="385"/>
    </location>
</feature>
<feature type="transmembrane region" description="Helical" evidence="1">
    <location>
        <begin position="236"/>
        <end position="259"/>
    </location>
</feature>
<dbReference type="InterPro" id="IPR025105">
    <property type="entry name" value="DUF4010"/>
</dbReference>
<gene>
    <name evidence="4" type="ORF">OE699_03205</name>
</gene>
<name>A0ABT2ZVS3_9RHOB</name>
<feature type="domain" description="DUF4010" evidence="3">
    <location>
        <begin position="182"/>
        <end position="388"/>
    </location>
</feature>
<feature type="transmembrane region" description="Helical" evidence="1">
    <location>
        <begin position="36"/>
        <end position="54"/>
    </location>
</feature>
<feature type="transmembrane region" description="Helical" evidence="1">
    <location>
        <begin position="266"/>
        <end position="286"/>
    </location>
</feature>
<feature type="transmembrane region" description="Helical" evidence="1">
    <location>
        <begin position="204"/>
        <end position="224"/>
    </location>
</feature>